<accession>A0ABV5AD35</accession>
<keyword evidence="4 6" id="KW-0472">Membrane</keyword>
<feature type="transmembrane region" description="Helical" evidence="6">
    <location>
        <begin position="336"/>
        <end position="354"/>
    </location>
</feature>
<feature type="transmembrane region" description="Helical" evidence="6">
    <location>
        <begin position="84"/>
        <end position="105"/>
    </location>
</feature>
<sequence length="531" mass="56916">MQGKFKKQLGLVDLTFIGLGSIIGSGWLFASQRAGEIAGPAAWISWIIGAVAVALLGFVYAELGGSLPRTGGTVRYPEYSHGPLVGYLLGFASLIAFASVAGIEAEAMRQYADTWWTALGQDNPTVLGWFVQLVLLLIFFALNFFSVNLFGKANTVLTAIKFIVPVLTIIVLLTHMKVVNFSSHGFAPYGFGGIEKAVATAGIIFAYLGFQQAVGFSGEAKNPQRNVPIAILLAVVGSALLYVLLQISFVGALPTSSLAHGWVGVEFTSPFANVAAAIGLGWLSTVILADAIVSPSGTANIYLSATARVIFAWARTKTFFKVFGKVDGASGVPRPALWLSLIMAIIFTLPFPSWGKLVGVVSSATVLTYILGPVSAHAFRRTAPNLARPFRLAGMGIISPISFIIASLIIYWSGWQTDRLLIGIQLIIWVLYLIFNRLAPSHKVSFAQQVKSSWWLIAYYAAMMVVSYLGSDTFGGTNALKTPWDQIIVILISLGAYYWGVFTAVPNPEFDSDDAPDNSPAVSTTEGSVTM</sequence>
<evidence type="ECO:0000313" key="8">
    <source>
        <dbReference type="Proteomes" id="UP001579974"/>
    </source>
</evidence>
<evidence type="ECO:0000256" key="3">
    <source>
        <dbReference type="ARBA" id="ARBA00022989"/>
    </source>
</evidence>
<dbReference type="Pfam" id="PF13520">
    <property type="entry name" value="AA_permease_2"/>
    <property type="match status" value="1"/>
</dbReference>
<evidence type="ECO:0000256" key="2">
    <source>
        <dbReference type="ARBA" id="ARBA00022692"/>
    </source>
</evidence>
<dbReference type="PIRSF" id="PIRSF006060">
    <property type="entry name" value="AA_transporter"/>
    <property type="match status" value="1"/>
</dbReference>
<dbReference type="InterPro" id="IPR052962">
    <property type="entry name" value="AA_Transporter_AGT"/>
</dbReference>
<proteinExistence type="predicted"/>
<feature type="transmembrane region" description="Helical" evidence="6">
    <location>
        <begin position="12"/>
        <end position="30"/>
    </location>
</feature>
<evidence type="ECO:0000313" key="7">
    <source>
        <dbReference type="EMBL" id="MFB5189557.1"/>
    </source>
</evidence>
<feature type="transmembrane region" description="Helical" evidence="6">
    <location>
        <begin position="125"/>
        <end position="144"/>
    </location>
</feature>
<dbReference type="PANTHER" id="PTHR47547">
    <property type="match status" value="1"/>
</dbReference>
<feature type="transmembrane region" description="Helical" evidence="6">
    <location>
        <begin position="360"/>
        <end position="380"/>
    </location>
</feature>
<comment type="subcellular location">
    <subcellularLocation>
        <location evidence="1">Membrane</location>
        <topology evidence="1">Multi-pass membrane protein</topology>
    </subcellularLocation>
</comment>
<feature type="transmembrane region" description="Helical" evidence="6">
    <location>
        <begin position="229"/>
        <end position="251"/>
    </location>
</feature>
<feature type="transmembrane region" description="Helical" evidence="6">
    <location>
        <begin position="420"/>
        <end position="440"/>
    </location>
</feature>
<comment type="caution">
    <text evidence="7">The sequence shown here is derived from an EMBL/GenBank/DDBJ whole genome shotgun (WGS) entry which is preliminary data.</text>
</comment>
<feature type="transmembrane region" description="Helical" evidence="6">
    <location>
        <begin position="271"/>
        <end position="293"/>
    </location>
</feature>
<feature type="transmembrane region" description="Helical" evidence="6">
    <location>
        <begin position="483"/>
        <end position="502"/>
    </location>
</feature>
<reference evidence="7 8" key="1">
    <citation type="journal article" date="2024" name="Int. J. Mol. Sci.">
        <title>Exploration of Alicyclobacillus spp. Genome in Search of Antibiotic Resistance.</title>
        <authorList>
            <person name="Bucka-Kolendo J."/>
            <person name="Kiousi D.E."/>
            <person name="Dekowska A."/>
            <person name="Mikolajczuk-Szczyrba A."/>
            <person name="Karadedos D.M."/>
            <person name="Michael P."/>
            <person name="Galanis A."/>
            <person name="Sokolowska B."/>
        </authorList>
    </citation>
    <scope>NUCLEOTIDE SEQUENCE [LARGE SCALE GENOMIC DNA]</scope>
    <source>
        <strain evidence="7 8">KKP 3000</strain>
    </source>
</reference>
<dbReference type="InterPro" id="IPR002293">
    <property type="entry name" value="AA/rel_permease1"/>
</dbReference>
<protein>
    <submittedName>
        <fullName evidence="7">APC family permease</fullName>
    </submittedName>
</protein>
<dbReference type="Gene3D" id="1.20.1740.10">
    <property type="entry name" value="Amino acid/polyamine transporter I"/>
    <property type="match status" value="1"/>
</dbReference>
<feature type="transmembrane region" description="Helical" evidence="6">
    <location>
        <begin position="452"/>
        <end position="471"/>
    </location>
</feature>
<gene>
    <name evidence="7" type="ORF">KKP3000_002829</name>
</gene>
<evidence type="ECO:0000256" key="1">
    <source>
        <dbReference type="ARBA" id="ARBA00004141"/>
    </source>
</evidence>
<organism evidence="7 8">
    <name type="scientific">Alicyclobacillus fastidiosus</name>
    <dbReference type="NCBI Taxonomy" id="392011"/>
    <lineage>
        <taxon>Bacteria</taxon>
        <taxon>Bacillati</taxon>
        <taxon>Bacillota</taxon>
        <taxon>Bacilli</taxon>
        <taxon>Bacillales</taxon>
        <taxon>Alicyclobacillaceae</taxon>
        <taxon>Alicyclobacillus</taxon>
    </lineage>
</organism>
<name>A0ABV5AD35_9BACL</name>
<keyword evidence="8" id="KW-1185">Reference proteome</keyword>
<feature type="compositionally biased region" description="Polar residues" evidence="5">
    <location>
        <begin position="520"/>
        <end position="531"/>
    </location>
</feature>
<keyword evidence="2 6" id="KW-0812">Transmembrane</keyword>
<feature type="region of interest" description="Disordered" evidence="5">
    <location>
        <begin position="511"/>
        <end position="531"/>
    </location>
</feature>
<dbReference type="RefSeq" id="WP_275475386.1">
    <property type="nucleotide sequence ID" value="NZ_CP162940.1"/>
</dbReference>
<feature type="transmembrane region" description="Helical" evidence="6">
    <location>
        <begin position="42"/>
        <end position="63"/>
    </location>
</feature>
<feature type="transmembrane region" description="Helical" evidence="6">
    <location>
        <begin position="186"/>
        <end position="208"/>
    </location>
</feature>
<dbReference type="PANTHER" id="PTHR47547:SF1">
    <property type="entry name" value="ASPARTATE-PROTON SYMPORTER"/>
    <property type="match status" value="1"/>
</dbReference>
<evidence type="ECO:0000256" key="4">
    <source>
        <dbReference type="ARBA" id="ARBA00023136"/>
    </source>
</evidence>
<feature type="transmembrane region" description="Helical" evidence="6">
    <location>
        <begin position="156"/>
        <end position="174"/>
    </location>
</feature>
<evidence type="ECO:0000256" key="6">
    <source>
        <dbReference type="SAM" id="Phobius"/>
    </source>
</evidence>
<dbReference type="EMBL" id="JBDXSU010000003">
    <property type="protein sequence ID" value="MFB5189557.1"/>
    <property type="molecule type" value="Genomic_DNA"/>
</dbReference>
<feature type="transmembrane region" description="Helical" evidence="6">
    <location>
        <begin position="392"/>
        <end position="414"/>
    </location>
</feature>
<dbReference type="Proteomes" id="UP001579974">
    <property type="component" value="Unassembled WGS sequence"/>
</dbReference>
<evidence type="ECO:0000256" key="5">
    <source>
        <dbReference type="SAM" id="MobiDB-lite"/>
    </source>
</evidence>
<keyword evidence="3 6" id="KW-1133">Transmembrane helix</keyword>